<evidence type="ECO:0000256" key="3">
    <source>
        <dbReference type="ARBA" id="ARBA00022898"/>
    </source>
</evidence>
<dbReference type="PATRIC" id="fig|29422.6.peg.214"/>
<reference evidence="9 10" key="1">
    <citation type="submission" date="2015-11" db="EMBL/GenBank/DDBJ databases">
        <title>Genomic analysis of 38 Legionella species identifies large and diverse effector repertoires.</title>
        <authorList>
            <person name="Burstein D."/>
            <person name="Amaro F."/>
            <person name="Zusman T."/>
            <person name="Lifshitz Z."/>
            <person name="Cohen O."/>
            <person name="Gilbert J.A."/>
            <person name="Pupko T."/>
            <person name="Shuman H.A."/>
            <person name="Segal G."/>
        </authorList>
    </citation>
    <scope>NUCLEOTIDE SEQUENCE [LARGE SCALE GENOMIC DNA]</scope>
    <source>
        <strain evidence="9 10">ATCC 43878</strain>
    </source>
</reference>
<dbReference type="HAMAP" id="MF_00713">
    <property type="entry name" value="GcvPB"/>
    <property type="match status" value="1"/>
</dbReference>
<dbReference type="InterPro" id="IPR049316">
    <property type="entry name" value="GDC-P_C"/>
</dbReference>
<evidence type="ECO:0000313" key="10">
    <source>
        <dbReference type="Proteomes" id="UP000054742"/>
    </source>
</evidence>
<comment type="similarity">
    <text evidence="6">Belongs to the GcvP family. C-terminal subunit subfamily.</text>
</comment>
<dbReference type="InterPro" id="IPR015421">
    <property type="entry name" value="PyrdxlP-dep_Trfase_major"/>
</dbReference>
<dbReference type="PANTHER" id="PTHR11773:SF1">
    <property type="entry name" value="GLYCINE DEHYDROGENASE (DECARBOXYLATING), MITOCHONDRIAL"/>
    <property type="match status" value="1"/>
</dbReference>
<comment type="cofactor">
    <cofactor evidence="1 6">
        <name>pyridoxal 5'-phosphate</name>
        <dbReference type="ChEBI" id="CHEBI:597326"/>
    </cofactor>
</comment>
<dbReference type="GO" id="GO:0005960">
    <property type="term" value="C:glycine cleavage complex"/>
    <property type="evidence" value="ECO:0007669"/>
    <property type="project" value="TreeGrafter"/>
</dbReference>
<dbReference type="InterPro" id="IPR015422">
    <property type="entry name" value="PyrdxlP-dep_Trfase_small"/>
</dbReference>
<dbReference type="PANTHER" id="PTHR11773">
    <property type="entry name" value="GLYCINE DEHYDROGENASE, DECARBOXYLATING"/>
    <property type="match status" value="1"/>
</dbReference>
<evidence type="ECO:0000259" key="7">
    <source>
        <dbReference type="Pfam" id="PF02347"/>
    </source>
</evidence>
<dbReference type="FunFam" id="3.40.640.10:FF:000224">
    <property type="entry name" value="Probable glycine dehydrogenase (decarboxylating) subunit 2"/>
    <property type="match status" value="1"/>
</dbReference>
<dbReference type="FunFam" id="3.90.1150.10:FF:000014">
    <property type="entry name" value="Probable glycine dehydrogenase (decarboxylating) subunit 2"/>
    <property type="match status" value="1"/>
</dbReference>
<evidence type="ECO:0000256" key="5">
    <source>
        <dbReference type="ARBA" id="ARBA00049026"/>
    </source>
</evidence>
<keyword evidence="4 6" id="KW-0560">Oxidoreductase</keyword>
<dbReference type="Pfam" id="PF21478">
    <property type="entry name" value="GcvP2_C"/>
    <property type="match status" value="1"/>
</dbReference>
<dbReference type="InterPro" id="IPR023012">
    <property type="entry name" value="GcvPB"/>
</dbReference>
<dbReference type="STRING" id="29422.Lbru_0206"/>
<dbReference type="GO" id="GO:0030170">
    <property type="term" value="F:pyridoxal phosphate binding"/>
    <property type="evidence" value="ECO:0007669"/>
    <property type="project" value="TreeGrafter"/>
</dbReference>
<dbReference type="Gene3D" id="3.40.640.10">
    <property type="entry name" value="Type I PLP-dependent aspartate aminotransferase-like (Major domain)"/>
    <property type="match status" value="1"/>
</dbReference>
<dbReference type="GO" id="GO:0004375">
    <property type="term" value="F:glycine dehydrogenase (decarboxylating) activity"/>
    <property type="evidence" value="ECO:0007669"/>
    <property type="project" value="UniProtKB-EC"/>
</dbReference>
<keyword evidence="10" id="KW-1185">Reference proteome</keyword>
<evidence type="ECO:0000256" key="6">
    <source>
        <dbReference type="HAMAP-Rule" id="MF_00713"/>
    </source>
</evidence>
<proteinExistence type="inferred from homology"/>
<feature type="domain" description="Glycine cleavage system P-protein N-terminal" evidence="7">
    <location>
        <begin position="26"/>
        <end position="291"/>
    </location>
</feature>
<evidence type="ECO:0000256" key="1">
    <source>
        <dbReference type="ARBA" id="ARBA00001933"/>
    </source>
</evidence>
<dbReference type="GO" id="GO:0019464">
    <property type="term" value="P:glycine decarboxylation via glycine cleavage system"/>
    <property type="evidence" value="ECO:0007669"/>
    <property type="project" value="UniProtKB-UniRule"/>
</dbReference>
<dbReference type="NCBIfam" id="NF003346">
    <property type="entry name" value="PRK04366.1"/>
    <property type="match status" value="1"/>
</dbReference>
<dbReference type="Proteomes" id="UP000054742">
    <property type="component" value="Unassembled WGS sequence"/>
</dbReference>
<comment type="caution">
    <text evidence="9">The sequence shown here is derived from an EMBL/GenBank/DDBJ whole genome shotgun (WGS) entry which is preliminary data.</text>
</comment>
<dbReference type="EMBL" id="LNXV01000003">
    <property type="protein sequence ID" value="KTC86977.1"/>
    <property type="molecule type" value="Genomic_DNA"/>
</dbReference>
<evidence type="ECO:0000259" key="8">
    <source>
        <dbReference type="Pfam" id="PF21478"/>
    </source>
</evidence>
<feature type="modified residue" description="N6-(pyridoxal phosphate)lysine" evidence="6">
    <location>
        <position position="264"/>
    </location>
</feature>
<dbReference type="SUPFAM" id="SSF53383">
    <property type="entry name" value="PLP-dependent transferases"/>
    <property type="match status" value="1"/>
</dbReference>
<feature type="domain" description="Glycine dehydrogenase C-terminal" evidence="8">
    <location>
        <begin position="346"/>
        <end position="449"/>
    </location>
</feature>
<name>A0A0W0SUL6_9GAMM</name>
<gene>
    <name evidence="9" type="primary">gcsB</name>
    <name evidence="6" type="synonym">gcvPB</name>
    <name evidence="9" type="ORF">Lbru_0206</name>
</gene>
<evidence type="ECO:0000256" key="2">
    <source>
        <dbReference type="ARBA" id="ARBA00003788"/>
    </source>
</evidence>
<keyword evidence="3 6" id="KW-0663">Pyridoxal phosphate</keyword>
<comment type="catalytic activity">
    <reaction evidence="5 6">
        <text>N(6)-[(R)-lipoyl]-L-lysyl-[glycine-cleavage complex H protein] + glycine + H(+) = N(6)-[(R)-S(8)-aminomethyldihydrolipoyl]-L-lysyl-[glycine-cleavage complex H protein] + CO2</text>
        <dbReference type="Rhea" id="RHEA:24304"/>
        <dbReference type="Rhea" id="RHEA-COMP:10494"/>
        <dbReference type="Rhea" id="RHEA-COMP:10495"/>
        <dbReference type="ChEBI" id="CHEBI:15378"/>
        <dbReference type="ChEBI" id="CHEBI:16526"/>
        <dbReference type="ChEBI" id="CHEBI:57305"/>
        <dbReference type="ChEBI" id="CHEBI:83099"/>
        <dbReference type="ChEBI" id="CHEBI:83143"/>
        <dbReference type="EC" id="1.4.4.2"/>
    </reaction>
</comment>
<protein>
    <recommendedName>
        <fullName evidence="6">Probable glycine dehydrogenase (decarboxylating) subunit 2</fullName>
        <ecNumber evidence="6">1.4.4.2</ecNumber>
    </recommendedName>
    <alternativeName>
        <fullName evidence="6">Glycine cleavage system P-protein subunit 2</fullName>
    </alternativeName>
    <alternativeName>
        <fullName evidence="6">Glycine decarboxylase subunit 2</fullName>
    </alternativeName>
    <alternativeName>
        <fullName evidence="6">Glycine dehydrogenase (aminomethyl-transferring) subunit 2</fullName>
    </alternativeName>
</protein>
<dbReference type="Gene3D" id="3.90.1150.10">
    <property type="entry name" value="Aspartate Aminotransferase, domain 1"/>
    <property type="match status" value="1"/>
</dbReference>
<comment type="subunit">
    <text evidence="6">The glycine cleavage system is composed of four proteins: P, T, L and H. In this organism, the P 'protein' is a heterodimer of two subunits.</text>
</comment>
<dbReference type="GO" id="GO:0005829">
    <property type="term" value="C:cytosol"/>
    <property type="evidence" value="ECO:0007669"/>
    <property type="project" value="TreeGrafter"/>
</dbReference>
<dbReference type="InterPro" id="IPR020581">
    <property type="entry name" value="GDC_P"/>
</dbReference>
<accession>A0A0W0SUL6</accession>
<dbReference type="InterPro" id="IPR015424">
    <property type="entry name" value="PyrdxlP-dep_Trfase"/>
</dbReference>
<dbReference type="AlphaFoldDB" id="A0A0W0SUL6"/>
<dbReference type="RefSeq" id="WP_058440319.1">
    <property type="nucleotide sequence ID" value="NZ_CAAAHU010000001.1"/>
</dbReference>
<dbReference type="GO" id="GO:0016594">
    <property type="term" value="F:glycine binding"/>
    <property type="evidence" value="ECO:0007669"/>
    <property type="project" value="TreeGrafter"/>
</dbReference>
<dbReference type="Gene3D" id="6.20.440.10">
    <property type="match status" value="1"/>
</dbReference>
<organism evidence="9 10">
    <name type="scientific">Legionella brunensis</name>
    <dbReference type="NCBI Taxonomy" id="29422"/>
    <lineage>
        <taxon>Bacteria</taxon>
        <taxon>Pseudomonadati</taxon>
        <taxon>Pseudomonadota</taxon>
        <taxon>Gammaproteobacteria</taxon>
        <taxon>Legionellales</taxon>
        <taxon>Legionellaceae</taxon>
        <taxon>Legionella</taxon>
    </lineage>
</organism>
<evidence type="ECO:0000256" key="4">
    <source>
        <dbReference type="ARBA" id="ARBA00023002"/>
    </source>
</evidence>
<dbReference type="Pfam" id="PF02347">
    <property type="entry name" value="GDC-P"/>
    <property type="match status" value="1"/>
</dbReference>
<dbReference type="EC" id="1.4.4.2" evidence="6"/>
<dbReference type="OrthoDB" id="9801272at2"/>
<comment type="function">
    <text evidence="2 6">The glycine cleavage system catalyzes the degradation of glycine. The P protein binds the alpha-amino group of glycine through its pyridoxal phosphate cofactor; CO(2) is released and the remaining methylamine moiety is then transferred to the lipoamide cofactor of the H protein.</text>
</comment>
<evidence type="ECO:0000313" key="9">
    <source>
        <dbReference type="EMBL" id="KTC86977.1"/>
    </source>
</evidence>
<dbReference type="InterPro" id="IPR049315">
    <property type="entry name" value="GDC-P_N"/>
</dbReference>
<sequence>MLIFERSQITRKATAQMPGEAAEQLAIPSQFLRKAAARLPACSELQVIRHFTGLSQLNFSIDTNFYPLGSCTMKYNPRGIHNAASKPGFLQRHPLAPEKASQGFLQILHELQGYLAEITGMPGVSLTPMAGSQGEFAGVAMIKAYHQSRGDTLRDEMLIPDAAHGTNPASAVMCGFKVIELTTAKDGDIDLEELRSKVGPKTAGIMLTNPSTLGLFMRQIKEIAQIVHQAGGLLYYDGANLNAILGRVRPGDMGFDVMHLNLHKTFATPHGGGGPGAGPVAVSKRLQPYLPLPAVIKEENNYRWATRSDYPQSIGRLSCFMGNAGILLRAYFYIRVLGKEGLLRVSEFATLNANYLLAELQRIGFSAAYPDRRATHEFILTLSQEKKLHGITAMDLAKRLLDYGFHAPTTYFPLLVPECLLIEPTETECKEELDGFISTMQTIRTEVQNNPDLLKEAPHNLPVKRLDDVKAARELNLNYFSDKG</sequence>